<reference evidence="1" key="1">
    <citation type="journal article" date="2020" name="Nature">
        <title>Giant virus diversity and host interactions through global metagenomics.</title>
        <authorList>
            <person name="Schulz F."/>
            <person name="Roux S."/>
            <person name="Paez-Espino D."/>
            <person name="Jungbluth S."/>
            <person name="Walsh D.A."/>
            <person name="Denef V.J."/>
            <person name="McMahon K.D."/>
            <person name="Konstantinidis K.T."/>
            <person name="Eloe-Fadrosh E.A."/>
            <person name="Kyrpides N.C."/>
            <person name="Woyke T."/>
        </authorList>
    </citation>
    <scope>NUCLEOTIDE SEQUENCE</scope>
    <source>
        <strain evidence="1">GVMAG-S-3300010158-109</strain>
    </source>
</reference>
<dbReference type="AlphaFoldDB" id="A0A6C0KFX9"/>
<organism evidence="1">
    <name type="scientific">viral metagenome</name>
    <dbReference type="NCBI Taxonomy" id="1070528"/>
    <lineage>
        <taxon>unclassified sequences</taxon>
        <taxon>metagenomes</taxon>
        <taxon>organismal metagenomes</taxon>
    </lineage>
</organism>
<protein>
    <submittedName>
        <fullName evidence="1">Uncharacterized protein</fullName>
    </submittedName>
</protein>
<proteinExistence type="predicted"/>
<dbReference type="EMBL" id="MN740874">
    <property type="protein sequence ID" value="QHU16046.1"/>
    <property type="molecule type" value="Genomic_DNA"/>
</dbReference>
<sequence>MFHKYNLSDGYEHFIYYDDLNGKFFQFMYSGHSSDPSNPPEILGETFHTNLHKGTFEYNELYLRFSALKILDMPNAPSDAISRIIESHFHSIK</sequence>
<accession>A0A6C0KFX9</accession>
<evidence type="ECO:0000313" key="1">
    <source>
        <dbReference type="EMBL" id="QHU16046.1"/>
    </source>
</evidence>
<name>A0A6C0KFX9_9ZZZZ</name>